<dbReference type="PROSITE" id="PS00211">
    <property type="entry name" value="ABC_TRANSPORTER_1"/>
    <property type="match status" value="1"/>
</dbReference>
<dbReference type="Gene3D" id="3.40.50.300">
    <property type="entry name" value="P-loop containing nucleotide triphosphate hydrolases"/>
    <property type="match status" value="1"/>
</dbReference>
<keyword evidence="5" id="KW-0029">Amino-acid transport</keyword>
<accession>A0A2T7FUS6</accession>
<dbReference type="InterPro" id="IPR017871">
    <property type="entry name" value="ABC_transporter-like_CS"/>
</dbReference>
<proteinExistence type="inferred from homology"/>
<dbReference type="InterPro" id="IPR003593">
    <property type="entry name" value="AAA+_ATPase"/>
</dbReference>
<dbReference type="GO" id="GO:0015807">
    <property type="term" value="P:L-amino acid transport"/>
    <property type="evidence" value="ECO:0007669"/>
    <property type="project" value="TreeGrafter"/>
</dbReference>
<evidence type="ECO:0000259" key="6">
    <source>
        <dbReference type="PROSITE" id="PS50893"/>
    </source>
</evidence>
<dbReference type="InterPro" id="IPR027417">
    <property type="entry name" value="P-loop_NTPase"/>
</dbReference>
<keyword evidence="2" id="KW-0813">Transport</keyword>
<sequence length="242" mass="25820">MTDAQTGAVLSLNNLKAGYGQTEILHDLSLHVNPNEIVAVIGPNGAGKSTAMKSVLGLLNIREGSVVLNGEEITDTPAQKVIEKGISYVPQTNNVFVNLSVQENLEMGAWTRPRGVEARIAEMYDLFPDLAEKRHQAAGSLSGGQRQMVAMAKALMVDAKILLLDEPTAGLSPKYRGEIFSTIQKIKHTGVPILIVEQNAKQALGVSDRGYVLVDGANRHTGTGEGLANDPEIARMFLGGGH</sequence>
<evidence type="ECO:0000313" key="8">
    <source>
        <dbReference type="Proteomes" id="UP000244817"/>
    </source>
</evidence>
<keyword evidence="3" id="KW-0547">Nucleotide-binding</keyword>
<dbReference type="GO" id="GO:0016887">
    <property type="term" value="F:ATP hydrolysis activity"/>
    <property type="evidence" value="ECO:0007669"/>
    <property type="project" value="InterPro"/>
</dbReference>
<evidence type="ECO:0000256" key="5">
    <source>
        <dbReference type="ARBA" id="ARBA00022970"/>
    </source>
</evidence>
<evidence type="ECO:0000313" key="7">
    <source>
        <dbReference type="EMBL" id="PVA05917.1"/>
    </source>
</evidence>
<dbReference type="AlphaFoldDB" id="A0A2T7FUS6"/>
<keyword evidence="8" id="KW-1185">Reference proteome</keyword>
<evidence type="ECO:0000256" key="3">
    <source>
        <dbReference type="ARBA" id="ARBA00022741"/>
    </source>
</evidence>
<evidence type="ECO:0000256" key="2">
    <source>
        <dbReference type="ARBA" id="ARBA00022448"/>
    </source>
</evidence>
<dbReference type="RefSeq" id="WP_108641285.1">
    <property type="nucleotide sequence ID" value="NZ_QCYG01000007.1"/>
</dbReference>
<dbReference type="SMART" id="SM00382">
    <property type="entry name" value="AAA"/>
    <property type="match status" value="1"/>
</dbReference>
<name>A0A2T7FUS6_9RHOB</name>
<dbReference type="InterPro" id="IPR003439">
    <property type="entry name" value="ABC_transporter-like_ATP-bd"/>
</dbReference>
<gene>
    <name evidence="7" type="ORF">DC363_11350</name>
</gene>
<dbReference type="SUPFAM" id="SSF52540">
    <property type="entry name" value="P-loop containing nucleoside triphosphate hydrolases"/>
    <property type="match status" value="1"/>
</dbReference>
<keyword evidence="4 7" id="KW-0067">ATP-binding</keyword>
<dbReference type="GO" id="GO:0015658">
    <property type="term" value="F:branched-chain amino acid transmembrane transporter activity"/>
    <property type="evidence" value="ECO:0007669"/>
    <property type="project" value="TreeGrafter"/>
</dbReference>
<dbReference type="PROSITE" id="PS50893">
    <property type="entry name" value="ABC_TRANSPORTER_2"/>
    <property type="match status" value="1"/>
</dbReference>
<dbReference type="OrthoDB" id="9806149at2"/>
<evidence type="ECO:0000256" key="4">
    <source>
        <dbReference type="ARBA" id="ARBA00022840"/>
    </source>
</evidence>
<organism evidence="7 8">
    <name type="scientific">Thalassorhabdomicrobium marinisediminis</name>
    <dbReference type="NCBI Taxonomy" id="2170577"/>
    <lineage>
        <taxon>Bacteria</taxon>
        <taxon>Pseudomonadati</taxon>
        <taxon>Pseudomonadota</taxon>
        <taxon>Alphaproteobacteria</taxon>
        <taxon>Rhodobacterales</taxon>
        <taxon>Paracoccaceae</taxon>
        <taxon>Thalassorhabdomicrobium</taxon>
    </lineage>
</organism>
<dbReference type="PANTHER" id="PTHR43820">
    <property type="entry name" value="HIGH-AFFINITY BRANCHED-CHAIN AMINO ACID TRANSPORT ATP-BINDING PROTEIN LIVF"/>
    <property type="match status" value="1"/>
</dbReference>
<comment type="caution">
    <text evidence="7">The sequence shown here is derived from an EMBL/GenBank/DDBJ whole genome shotgun (WGS) entry which is preliminary data.</text>
</comment>
<evidence type="ECO:0000256" key="1">
    <source>
        <dbReference type="ARBA" id="ARBA00005417"/>
    </source>
</evidence>
<dbReference type="GO" id="GO:0005524">
    <property type="term" value="F:ATP binding"/>
    <property type="evidence" value="ECO:0007669"/>
    <property type="project" value="UniProtKB-KW"/>
</dbReference>
<dbReference type="EMBL" id="QCYG01000007">
    <property type="protein sequence ID" value="PVA05917.1"/>
    <property type="molecule type" value="Genomic_DNA"/>
</dbReference>
<dbReference type="CDD" id="cd03224">
    <property type="entry name" value="ABC_TM1139_LivF_branched"/>
    <property type="match status" value="1"/>
</dbReference>
<dbReference type="Proteomes" id="UP000244817">
    <property type="component" value="Unassembled WGS sequence"/>
</dbReference>
<feature type="domain" description="ABC transporter" evidence="6">
    <location>
        <begin position="10"/>
        <end position="240"/>
    </location>
</feature>
<protein>
    <submittedName>
        <fullName evidence="7">ABC transporter ATP-binding protein</fullName>
    </submittedName>
</protein>
<dbReference type="Pfam" id="PF00005">
    <property type="entry name" value="ABC_tran"/>
    <property type="match status" value="1"/>
</dbReference>
<comment type="similarity">
    <text evidence="1">Belongs to the ABC transporter superfamily.</text>
</comment>
<dbReference type="InterPro" id="IPR052156">
    <property type="entry name" value="BCAA_Transport_ATP-bd_LivF"/>
</dbReference>
<dbReference type="PANTHER" id="PTHR43820:SF4">
    <property type="entry name" value="HIGH-AFFINITY BRANCHED-CHAIN AMINO ACID TRANSPORT ATP-BINDING PROTEIN LIVF"/>
    <property type="match status" value="1"/>
</dbReference>
<reference evidence="7 8" key="1">
    <citation type="submission" date="2018-04" db="EMBL/GenBank/DDBJ databases">
        <title>Pelagivirga bohaiensis gen. nov., sp. nov., a bacterium isolated from the Bohai Sea.</title>
        <authorList>
            <person name="Ji X."/>
        </authorList>
    </citation>
    <scope>NUCLEOTIDE SEQUENCE [LARGE SCALE GENOMIC DNA]</scope>
    <source>
        <strain evidence="7 8">BH-SD16</strain>
    </source>
</reference>